<dbReference type="Gene3D" id="3.40.630.10">
    <property type="entry name" value="Zn peptidases"/>
    <property type="match status" value="2"/>
</dbReference>
<evidence type="ECO:0000313" key="9">
    <source>
        <dbReference type="EMBL" id="GGY20608.1"/>
    </source>
</evidence>
<evidence type="ECO:0000256" key="2">
    <source>
        <dbReference type="ARBA" id="ARBA00022670"/>
    </source>
</evidence>
<keyword evidence="4 7" id="KW-0732">Signal</keyword>
<keyword evidence="5" id="KW-0378">Hydrolase</keyword>
<accession>A0ABQ2ZRB5</accession>
<dbReference type="Gene3D" id="3.50.30.30">
    <property type="match status" value="1"/>
</dbReference>
<dbReference type="SUPFAM" id="SSF53187">
    <property type="entry name" value="Zn-dependent exopeptidases"/>
    <property type="match status" value="1"/>
</dbReference>
<dbReference type="EMBL" id="BMXT01000001">
    <property type="protein sequence ID" value="GGY20608.1"/>
    <property type="molecule type" value="Genomic_DNA"/>
</dbReference>
<gene>
    <name evidence="9" type="ORF">GCM10008098_11520</name>
</gene>
<evidence type="ECO:0000256" key="7">
    <source>
        <dbReference type="SAM" id="SignalP"/>
    </source>
</evidence>
<keyword evidence="3" id="KW-0479">Metal-binding</keyword>
<feature type="signal peptide" evidence="7">
    <location>
        <begin position="1"/>
        <end position="21"/>
    </location>
</feature>
<sequence>MYRLLLVAVISLFLFACHHHSASNRNGGYGNAVFSPGIIEADVSQHVRVLASDAFEGRAPGSKGEQRTTEYLIQQFQRIGLQPGNHGSWLQAVPYVQATLQHADQSQLAIDGGKGKSVLSFGSDMVVGSPADEPHVEIKDSPIVFVGYGVDAPEQQWNDYAGLDFKGKTVVILVNDPGWGSQDPMLFKGRELTWYDHWTSKFEAAVRHGAAAAFIVHDTAAAGYPWNVVQTGWSSPRFSLPASEDATPRLPIAGWLTTAAARKLFYDAGADFDALKKNADVRGFKPVELDAKASIAIDSTIVRGQSHNVIGELPGSLRPYEAIIYSAHWDHLGRDDKNIYHGAVDNASGVAGMLEIAEAFAHRRPKPQRTILFMALTMEESGLLGSHYYVNHPVVPLDLTLADLDMDALTVIGPSRDIAVIGYGQSQLDDYLAEGARKQRRIVAPDVVPKPGFFARSGQFNFAKAGVPVLYARSGFDLLDGGVTAGRKAYEDYITNRYHQPADAFDPNWDLRGMVQDLRVLYMVGSKLAKGNAPFPQWKPGSDFRRPGAEAK</sequence>
<keyword evidence="6" id="KW-0862">Zinc</keyword>
<dbReference type="SUPFAM" id="SSF52025">
    <property type="entry name" value="PA domain"/>
    <property type="match status" value="1"/>
</dbReference>
<evidence type="ECO:0000256" key="6">
    <source>
        <dbReference type="ARBA" id="ARBA00022833"/>
    </source>
</evidence>
<evidence type="ECO:0000259" key="8">
    <source>
        <dbReference type="Pfam" id="PF04389"/>
    </source>
</evidence>
<dbReference type="Proteomes" id="UP000621898">
    <property type="component" value="Unassembled WGS sequence"/>
</dbReference>
<dbReference type="PANTHER" id="PTHR12147:SF56">
    <property type="entry name" value="AMINOPEPTIDASE YDR415C-RELATED"/>
    <property type="match status" value="1"/>
</dbReference>
<feature type="domain" description="Peptidase M28" evidence="8">
    <location>
        <begin position="308"/>
        <end position="517"/>
    </location>
</feature>
<dbReference type="PANTHER" id="PTHR12147">
    <property type="entry name" value="METALLOPEPTIDASE M28 FAMILY MEMBER"/>
    <property type="match status" value="1"/>
</dbReference>
<dbReference type="Pfam" id="PF04389">
    <property type="entry name" value="Peptidase_M28"/>
    <property type="match status" value="1"/>
</dbReference>
<evidence type="ECO:0000256" key="3">
    <source>
        <dbReference type="ARBA" id="ARBA00022723"/>
    </source>
</evidence>
<proteinExistence type="predicted"/>
<dbReference type="RefSeq" id="WP_189440163.1">
    <property type="nucleotide sequence ID" value="NZ_BMXT01000001.1"/>
</dbReference>
<protein>
    <recommendedName>
        <fullName evidence="8">Peptidase M28 domain-containing protein</fullName>
    </recommendedName>
</protein>
<evidence type="ECO:0000256" key="5">
    <source>
        <dbReference type="ARBA" id="ARBA00022801"/>
    </source>
</evidence>
<dbReference type="InterPro" id="IPR046450">
    <property type="entry name" value="PA_dom_sf"/>
</dbReference>
<keyword evidence="10" id="KW-1185">Reference proteome</keyword>
<dbReference type="InterPro" id="IPR007484">
    <property type="entry name" value="Peptidase_M28"/>
</dbReference>
<keyword evidence="2" id="KW-0645">Protease</keyword>
<comment type="caution">
    <text evidence="9">The sequence shown here is derived from an EMBL/GenBank/DDBJ whole genome shotgun (WGS) entry which is preliminary data.</text>
</comment>
<evidence type="ECO:0000313" key="10">
    <source>
        <dbReference type="Proteomes" id="UP000621898"/>
    </source>
</evidence>
<feature type="chain" id="PRO_5047325035" description="Peptidase M28 domain-containing protein" evidence="7">
    <location>
        <begin position="22"/>
        <end position="552"/>
    </location>
</feature>
<reference evidence="10" key="1">
    <citation type="journal article" date="2019" name="Int. J. Syst. Evol. Microbiol.">
        <title>The Global Catalogue of Microorganisms (GCM) 10K type strain sequencing project: providing services to taxonomists for standard genome sequencing and annotation.</title>
        <authorList>
            <consortium name="The Broad Institute Genomics Platform"/>
            <consortium name="The Broad Institute Genome Sequencing Center for Infectious Disease"/>
            <person name="Wu L."/>
            <person name="Ma J."/>
        </authorList>
    </citation>
    <scope>NUCLEOTIDE SEQUENCE [LARGE SCALE GENOMIC DNA]</scope>
    <source>
        <strain evidence="10">KCTC 22232</strain>
    </source>
</reference>
<name>A0ABQ2ZRB5_9GAMM</name>
<evidence type="ECO:0000256" key="1">
    <source>
        <dbReference type="ARBA" id="ARBA00022438"/>
    </source>
</evidence>
<organism evidence="9 10">
    <name type="scientific">Rhodanobacter panaciterrae</name>
    <dbReference type="NCBI Taxonomy" id="490572"/>
    <lineage>
        <taxon>Bacteria</taxon>
        <taxon>Pseudomonadati</taxon>
        <taxon>Pseudomonadota</taxon>
        <taxon>Gammaproteobacteria</taxon>
        <taxon>Lysobacterales</taxon>
        <taxon>Rhodanobacteraceae</taxon>
        <taxon>Rhodanobacter</taxon>
    </lineage>
</organism>
<dbReference type="PROSITE" id="PS51257">
    <property type="entry name" value="PROKAR_LIPOPROTEIN"/>
    <property type="match status" value="1"/>
</dbReference>
<dbReference type="InterPro" id="IPR045175">
    <property type="entry name" value="M28_fam"/>
</dbReference>
<evidence type="ECO:0000256" key="4">
    <source>
        <dbReference type="ARBA" id="ARBA00022729"/>
    </source>
</evidence>
<keyword evidence="1" id="KW-0031">Aminopeptidase</keyword>